<keyword evidence="5 6" id="KW-0234">DNA repair</keyword>
<dbReference type="Pfam" id="PF01330">
    <property type="entry name" value="RuvA_N"/>
    <property type="match status" value="1"/>
</dbReference>
<comment type="caution">
    <text evidence="9">The sequence shown here is derived from an EMBL/GenBank/DDBJ whole genome shotgun (WGS) entry which is preliminary data.</text>
</comment>
<dbReference type="InterPro" id="IPR036267">
    <property type="entry name" value="RuvA_C_sf"/>
</dbReference>
<comment type="subcellular location">
    <subcellularLocation>
        <location evidence="6">Cytoplasm</location>
    </subcellularLocation>
</comment>
<evidence type="ECO:0000259" key="7">
    <source>
        <dbReference type="Pfam" id="PF01330"/>
    </source>
</evidence>
<evidence type="ECO:0000256" key="6">
    <source>
        <dbReference type="HAMAP-Rule" id="MF_00031"/>
    </source>
</evidence>
<dbReference type="Gene3D" id="2.40.50.140">
    <property type="entry name" value="Nucleic acid-binding proteins"/>
    <property type="match status" value="1"/>
</dbReference>
<keyword evidence="1 6" id="KW-0963">Cytoplasm</keyword>
<accession>A0ABP8LRS2</accession>
<dbReference type="SUPFAM" id="SSF50249">
    <property type="entry name" value="Nucleic acid-binding proteins"/>
    <property type="match status" value="1"/>
</dbReference>
<dbReference type="InterPro" id="IPR000085">
    <property type="entry name" value="RuvA"/>
</dbReference>
<keyword evidence="10" id="KW-1185">Reference proteome</keyword>
<gene>
    <name evidence="6 9" type="primary">ruvA</name>
    <name evidence="9" type="ORF">GCM10023091_08200</name>
</gene>
<dbReference type="InterPro" id="IPR010994">
    <property type="entry name" value="RuvA_2-like"/>
</dbReference>
<dbReference type="InterPro" id="IPR013849">
    <property type="entry name" value="DNA_helicase_Holl-junc_RuvA_I"/>
</dbReference>
<dbReference type="RefSeq" id="WP_345026792.1">
    <property type="nucleotide sequence ID" value="NZ_BAABEY010000010.1"/>
</dbReference>
<reference evidence="10" key="1">
    <citation type="journal article" date="2019" name="Int. J. Syst. Evol. Microbiol.">
        <title>The Global Catalogue of Microorganisms (GCM) 10K type strain sequencing project: providing services to taxonomists for standard genome sequencing and annotation.</title>
        <authorList>
            <consortium name="The Broad Institute Genomics Platform"/>
            <consortium name="The Broad Institute Genome Sequencing Center for Infectious Disease"/>
            <person name="Wu L."/>
            <person name="Ma J."/>
        </authorList>
    </citation>
    <scope>NUCLEOTIDE SEQUENCE [LARGE SCALE GENOMIC DNA]</scope>
    <source>
        <strain evidence="10">JCM 31920</strain>
    </source>
</reference>
<sequence length="196" mass="20995">MISYISGKLAHKEASFAVIEANGVGYELKISLQTYAALPEEGAVCRLFTFLNIREDAHILYGFWESSEKSLFLHLISVSGVGPAMALIMLSSMSAPEIRGAIIQENIRVIQGIKGIGAKTAQRLVLELKDRMLKDGGDSDIAAAYSGAGGSRRAEALAALVTLGVARAVAEKSLDAILKKYGENVSVEELIKLSLR</sequence>
<keyword evidence="2 6" id="KW-0227">DNA damage</keyword>
<dbReference type="InterPro" id="IPR012340">
    <property type="entry name" value="NA-bd_OB-fold"/>
</dbReference>
<comment type="subunit">
    <text evidence="6">Homotetramer. Forms an RuvA(8)-RuvB(12)-Holliday junction (HJ) complex. HJ DNA is sandwiched between 2 RuvA tetramers; dsDNA enters through RuvA and exits via RuvB. An RuvB hexamer assembles on each DNA strand where it exits the tetramer. Each RuvB hexamer is contacted by two RuvA subunits (via domain III) on 2 adjacent RuvB subunits; this complex drives branch migration. In the full resolvosome a probable DNA-RuvA(4)-RuvB(12)-RuvC(2) complex forms which resolves the HJ.</text>
</comment>
<evidence type="ECO:0000256" key="1">
    <source>
        <dbReference type="ARBA" id="ARBA00022490"/>
    </source>
</evidence>
<dbReference type="HAMAP" id="MF_00031">
    <property type="entry name" value="DNA_HJ_migration_RuvA"/>
    <property type="match status" value="1"/>
</dbReference>
<comment type="caution">
    <text evidence="6">Lacks conserved residue(s) required for the propagation of feature annotation.</text>
</comment>
<evidence type="ECO:0000256" key="4">
    <source>
        <dbReference type="ARBA" id="ARBA00023172"/>
    </source>
</evidence>
<organism evidence="9 10">
    <name type="scientific">Ravibacter arvi</name>
    <dbReference type="NCBI Taxonomy" id="2051041"/>
    <lineage>
        <taxon>Bacteria</taxon>
        <taxon>Pseudomonadati</taxon>
        <taxon>Bacteroidota</taxon>
        <taxon>Cytophagia</taxon>
        <taxon>Cytophagales</taxon>
        <taxon>Spirosomataceae</taxon>
        <taxon>Ravibacter</taxon>
    </lineage>
</organism>
<keyword evidence="3 6" id="KW-0238">DNA-binding</keyword>
<evidence type="ECO:0000313" key="10">
    <source>
        <dbReference type="Proteomes" id="UP001501508"/>
    </source>
</evidence>
<feature type="region of interest" description="Domain I" evidence="6">
    <location>
        <begin position="1"/>
        <end position="64"/>
    </location>
</feature>
<feature type="domain" description="DNA helicase Holliday junction RuvA type" evidence="7">
    <location>
        <begin position="1"/>
        <end position="62"/>
    </location>
</feature>
<dbReference type="SUPFAM" id="SSF47781">
    <property type="entry name" value="RuvA domain 2-like"/>
    <property type="match status" value="1"/>
</dbReference>
<comment type="domain">
    <text evidence="6">Has three domains with a flexible linker between the domains II and III and assumes an 'L' shape. Domain III is highly mobile and contacts RuvB.</text>
</comment>
<protein>
    <recommendedName>
        <fullName evidence="6">Holliday junction branch migration complex subunit RuvA</fullName>
    </recommendedName>
</protein>
<evidence type="ECO:0000256" key="2">
    <source>
        <dbReference type="ARBA" id="ARBA00022763"/>
    </source>
</evidence>
<dbReference type="Pfam" id="PF14520">
    <property type="entry name" value="HHH_5"/>
    <property type="match status" value="1"/>
</dbReference>
<comment type="function">
    <text evidence="6">The RuvA-RuvB-RuvC complex processes Holliday junction (HJ) DNA during genetic recombination and DNA repair, while the RuvA-RuvB complex plays an important role in the rescue of blocked DNA replication forks via replication fork reversal (RFR). RuvA specifically binds to HJ cruciform DNA, conferring on it an open structure. The RuvB hexamer acts as an ATP-dependent pump, pulling dsDNA into and through the RuvAB complex. HJ branch migration allows RuvC to scan DNA until it finds its consensus sequence, where it cleaves and resolves the cruciform DNA.</text>
</comment>
<dbReference type="Gene3D" id="1.10.150.20">
    <property type="entry name" value="5' to 3' exonuclease, C-terminal subdomain"/>
    <property type="match status" value="1"/>
</dbReference>
<dbReference type="CDD" id="cd14332">
    <property type="entry name" value="UBA_RuvA_C"/>
    <property type="match status" value="1"/>
</dbReference>
<dbReference type="NCBIfam" id="TIGR00084">
    <property type="entry name" value="ruvA"/>
    <property type="match status" value="1"/>
</dbReference>
<dbReference type="InterPro" id="IPR011114">
    <property type="entry name" value="RuvA_C"/>
</dbReference>
<dbReference type="Proteomes" id="UP001501508">
    <property type="component" value="Unassembled WGS sequence"/>
</dbReference>
<name>A0ABP8LRS2_9BACT</name>
<dbReference type="EMBL" id="BAABEY010000010">
    <property type="protein sequence ID" value="GAA4433942.1"/>
    <property type="molecule type" value="Genomic_DNA"/>
</dbReference>
<feature type="region of interest" description="Domain III" evidence="6">
    <location>
        <begin position="155"/>
        <end position="196"/>
    </location>
</feature>
<evidence type="ECO:0000313" key="9">
    <source>
        <dbReference type="EMBL" id="GAA4433942.1"/>
    </source>
</evidence>
<dbReference type="SUPFAM" id="SSF46929">
    <property type="entry name" value="DNA helicase RuvA subunit, C-terminal domain"/>
    <property type="match status" value="1"/>
</dbReference>
<feature type="domain" description="Holliday junction DNA helicase RuvA C-terminal" evidence="8">
    <location>
        <begin position="152"/>
        <end position="196"/>
    </location>
</feature>
<evidence type="ECO:0000259" key="8">
    <source>
        <dbReference type="Pfam" id="PF07499"/>
    </source>
</evidence>
<comment type="similarity">
    <text evidence="6">Belongs to the RuvA family.</text>
</comment>
<keyword evidence="4 6" id="KW-0233">DNA recombination</keyword>
<evidence type="ECO:0000256" key="5">
    <source>
        <dbReference type="ARBA" id="ARBA00023204"/>
    </source>
</evidence>
<dbReference type="Gene3D" id="1.10.8.10">
    <property type="entry name" value="DNA helicase RuvA subunit, C-terminal domain"/>
    <property type="match status" value="1"/>
</dbReference>
<proteinExistence type="inferred from homology"/>
<dbReference type="Pfam" id="PF07499">
    <property type="entry name" value="RuvA_C"/>
    <property type="match status" value="1"/>
</dbReference>
<evidence type="ECO:0000256" key="3">
    <source>
        <dbReference type="ARBA" id="ARBA00023125"/>
    </source>
</evidence>